<feature type="non-terminal residue" evidence="1">
    <location>
        <position position="1"/>
    </location>
</feature>
<dbReference type="KEGG" id="psoj:PHYSODRAFT_524147"/>
<dbReference type="InParanoid" id="G5A699"/>
<organism evidence="1 2">
    <name type="scientific">Phytophthora sojae (strain P6497)</name>
    <name type="common">Soybean stem and root rot agent</name>
    <name type="synonym">Phytophthora megasperma f. sp. glycines</name>
    <dbReference type="NCBI Taxonomy" id="1094619"/>
    <lineage>
        <taxon>Eukaryota</taxon>
        <taxon>Sar</taxon>
        <taxon>Stramenopiles</taxon>
        <taxon>Oomycota</taxon>
        <taxon>Peronosporomycetes</taxon>
        <taxon>Peronosporales</taxon>
        <taxon>Peronosporaceae</taxon>
        <taxon>Phytophthora</taxon>
    </lineage>
</organism>
<reference evidence="1 2" key="1">
    <citation type="journal article" date="2006" name="Science">
        <title>Phytophthora genome sequences uncover evolutionary origins and mechanisms of pathogenesis.</title>
        <authorList>
            <person name="Tyler B.M."/>
            <person name="Tripathy S."/>
            <person name="Zhang X."/>
            <person name="Dehal P."/>
            <person name="Jiang R.H."/>
            <person name="Aerts A."/>
            <person name="Arredondo F.D."/>
            <person name="Baxter L."/>
            <person name="Bensasson D."/>
            <person name="Beynon J.L."/>
            <person name="Chapman J."/>
            <person name="Damasceno C.M."/>
            <person name="Dorrance A.E."/>
            <person name="Dou D."/>
            <person name="Dickerman A.W."/>
            <person name="Dubchak I.L."/>
            <person name="Garbelotto M."/>
            <person name="Gijzen M."/>
            <person name="Gordon S.G."/>
            <person name="Govers F."/>
            <person name="Grunwald N.J."/>
            <person name="Huang W."/>
            <person name="Ivors K.L."/>
            <person name="Jones R.W."/>
            <person name="Kamoun S."/>
            <person name="Krampis K."/>
            <person name="Lamour K.H."/>
            <person name="Lee M.K."/>
            <person name="McDonald W.H."/>
            <person name="Medina M."/>
            <person name="Meijer H.J."/>
            <person name="Nordberg E.K."/>
            <person name="Maclean D.J."/>
            <person name="Ospina-Giraldo M.D."/>
            <person name="Morris P.F."/>
            <person name="Phuntumart V."/>
            <person name="Putnam N.H."/>
            <person name="Rash S."/>
            <person name="Rose J.K."/>
            <person name="Sakihama Y."/>
            <person name="Salamov A.A."/>
            <person name="Savidor A."/>
            <person name="Scheuring C.F."/>
            <person name="Smith B.M."/>
            <person name="Sobral B.W."/>
            <person name="Terry A."/>
            <person name="Torto-Alalibo T.A."/>
            <person name="Win J."/>
            <person name="Xu Z."/>
            <person name="Zhang H."/>
            <person name="Grigoriev I.V."/>
            <person name="Rokhsar D.S."/>
            <person name="Boore J.L."/>
        </authorList>
    </citation>
    <scope>NUCLEOTIDE SEQUENCE [LARGE SCALE GENOMIC DNA]</scope>
    <source>
        <strain evidence="1 2">P6497</strain>
    </source>
</reference>
<dbReference type="Proteomes" id="UP000002640">
    <property type="component" value="Unassembled WGS sequence"/>
</dbReference>
<dbReference type="GeneID" id="20660738"/>
<sequence>FVFVGSPGTGKSSIVALICFYVAIKEKVSVVWHRYHETGDEVLVTCLFDQGKYYEWFDRYGVIYESFCYPGIGIGYERCWFCIDGTDQGGIARRRWTNTFTLLATSRKFVTKGEGGGKQEVRTGGETT</sequence>
<name>G5A699_PHYSP</name>
<evidence type="ECO:0000313" key="1">
    <source>
        <dbReference type="EMBL" id="EGZ08854.1"/>
    </source>
</evidence>
<dbReference type="RefSeq" id="XP_009535487.1">
    <property type="nucleotide sequence ID" value="XM_009537192.1"/>
</dbReference>
<dbReference type="CDD" id="cd00882">
    <property type="entry name" value="Ras_like_GTPase"/>
    <property type="match status" value="1"/>
</dbReference>
<protein>
    <submittedName>
        <fullName evidence="1">Uncharacterized protein</fullName>
    </submittedName>
</protein>
<dbReference type="SUPFAM" id="SSF52540">
    <property type="entry name" value="P-loop containing nucleoside triphosphate hydrolases"/>
    <property type="match status" value="1"/>
</dbReference>
<gene>
    <name evidence="1" type="ORF">PHYSODRAFT_524147</name>
</gene>
<accession>G5A699</accession>
<dbReference type="EMBL" id="JH159160">
    <property type="protein sequence ID" value="EGZ08854.1"/>
    <property type="molecule type" value="Genomic_DNA"/>
</dbReference>
<proteinExistence type="predicted"/>
<evidence type="ECO:0000313" key="2">
    <source>
        <dbReference type="Proteomes" id="UP000002640"/>
    </source>
</evidence>
<dbReference type="AlphaFoldDB" id="G5A699"/>
<keyword evidence="2" id="KW-1185">Reference proteome</keyword>
<dbReference type="InterPro" id="IPR027417">
    <property type="entry name" value="P-loop_NTPase"/>
</dbReference>